<comment type="caution">
    <text evidence="3">The sequence shown here is derived from an EMBL/GenBank/DDBJ whole genome shotgun (WGS) entry which is preliminary data.</text>
</comment>
<dbReference type="Gene3D" id="3.30.450.20">
    <property type="entry name" value="PAS domain"/>
    <property type="match status" value="1"/>
</dbReference>
<dbReference type="PROSITE" id="PS50112">
    <property type="entry name" value="PAS"/>
    <property type="match status" value="1"/>
</dbReference>
<feature type="domain" description="PAS" evidence="2">
    <location>
        <begin position="25"/>
        <end position="76"/>
    </location>
</feature>
<organism evidence="3 4">
    <name type="scientific">Methylomonas defluvii</name>
    <dbReference type="NCBI Taxonomy" id="3045149"/>
    <lineage>
        <taxon>Bacteria</taxon>
        <taxon>Pseudomonadati</taxon>
        <taxon>Pseudomonadota</taxon>
        <taxon>Gammaproteobacteria</taxon>
        <taxon>Methylococcales</taxon>
        <taxon>Methylococcaceae</taxon>
        <taxon>Methylomonas</taxon>
    </lineage>
</organism>
<reference evidence="3 4" key="1">
    <citation type="submission" date="2023-11" db="EMBL/GenBank/DDBJ databases">
        <authorList>
            <person name="Ouyang M.-Y."/>
        </authorList>
    </citation>
    <scope>NUCLEOTIDE SEQUENCE [LARGE SCALE GENOMIC DNA]</scope>
    <source>
        <strain evidence="3 4">OY6</strain>
    </source>
</reference>
<dbReference type="Gene3D" id="1.20.120.1530">
    <property type="match status" value="3"/>
</dbReference>
<keyword evidence="1" id="KW-0812">Transmembrane</keyword>
<dbReference type="Pfam" id="PF08447">
    <property type="entry name" value="PAS_3"/>
    <property type="match status" value="1"/>
</dbReference>
<dbReference type="InterPro" id="IPR035965">
    <property type="entry name" value="PAS-like_dom_sf"/>
</dbReference>
<name>A0ABU4UMP1_9GAMM</name>
<keyword evidence="1" id="KW-1133">Transmembrane helix</keyword>
<evidence type="ECO:0000259" key="2">
    <source>
        <dbReference type="PROSITE" id="PS50112"/>
    </source>
</evidence>
<gene>
    <name evidence="3" type="ORF">QLH52_24230</name>
</gene>
<dbReference type="RefSeq" id="WP_319963254.1">
    <property type="nucleotide sequence ID" value="NZ_JAXARY010000045.1"/>
</dbReference>
<dbReference type="SMART" id="SM00091">
    <property type="entry name" value="PAS"/>
    <property type="match status" value="1"/>
</dbReference>
<dbReference type="SUPFAM" id="SSF55785">
    <property type="entry name" value="PYP-like sensor domain (PAS domain)"/>
    <property type="match status" value="1"/>
</dbReference>
<dbReference type="NCBIfam" id="TIGR00229">
    <property type="entry name" value="sensory_box"/>
    <property type="match status" value="1"/>
</dbReference>
<dbReference type="InterPro" id="IPR000014">
    <property type="entry name" value="PAS"/>
</dbReference>
<dbReference type="InterPro" id="IPR003660">
    <property type="entry name" value="HAMP_dom"/>
</dbReference>
<feature type="transmembrane region" description="Helical" evidence="1">
    <location>
        <begin position="460"/>
        <end position="482"/>
    </location>
</feature>
<dbReference type="InterPro" id="IPR013655">
    <property type="entry name" value="PAS_fold_3"/>
</dbReference>
<dbReference type="Pfam" id="PF18947">
    <property type="entry name" value="HAMP_2"/>
    <property type="match status" value="5"/>
</dbReference>
<evidence type="ECO:0000313" key="3">
    <source>
        <dbReference type="EMBL" id="MDX8130421.1"/>
    </source>
</evidence>
<sequence length="957" mass="103681">MRNNQPVTDVELHFSEEDILTSTTDLNGYITSVSPAFIKLSGFTESELLGQPHNIVRHPDMPEEAYEWMWRTISADCTWRGLVKNRSKNGDFYWVEANVAPIYNEGQMIGYRSIRFKPARSEVDAAAALYADIKAGRVKNPFKEGKISSVFSKIKLWQKFVALVVLAIAMFAVPTYFLINDNIADKDFALKEKQGVDYATESIKLMQLVVEHRGLNAMVIAGNTQEASRREAKRNEVDQQIAGISALDGRLAELKLTLAWQALREKWQELAASASKFDAQTNLAKHGEFISQLHAFNRKVADASGLGLDPEADTYYAQVLAISLFPELSEQLGMLRGVGSPILQRKAVTVAEAAYLRALIANAEETLAMIDENIPKIGSMNPALRTDLQKATALAKQALTLTETEILQRGQLELAGSDYFNSLTQAIQQNFSLAGGFSKLLYAGLDARLARLGGTINTTMIVVSLFLLGFLAMSWYIVMGVLRPVNAMIHAMTLFGRGQMPQNDSHNYGLEFNQLNEGVKAAVFSVQSLIADAVMLSHSAVEGQLSTRADATKHQGDYRKIVVGVNDTLEAVIGPLNVAAEYVDNISKGAIPAKITDTYNGDFNNIKNNLNNCIDAISSMVAEAAALEKAAIEGRLATRADASQYQGDYRKIVEGVNNTLDAVIGPLNVAAEYVDNISKGAIPTKITDTYNGDFNTIKNNLNNCIDAISSMVAEAAALEKAAIEGRLATRADASQYQGDYRKIVEGVNNTLDAVIGPLNVAADYVDNISRGAIPAKITDTYNGDFNTIKNNLNNCIDAISSMVAEAAALEKAAIEGRLATRADASQYQGDYRKIVEGVNNTLDAVIGPLNVAAEYVDNISKGAIPAKITDTYNGDFNVIKNNLNTCIDAVNALVADANMLSTAAVEGRLATRADATKHQGDFRKIVEGVNSTLDAVIGPLNVAAEYVDNISRGAIPA</sequence>
<proteinExistence type="predicted"/>
<evidence type="ECO:0000313" key="4">
    <source>
        <dbReference type="Proteomes" id="UP001284537"/>
    </source>
</evidence>
<dbReference type="Proteomes" id="UP001284537">
    <property type="component" value="Unassembled WGS sequence"/>
</dbReference>
<feature type="transmembrane region" description="Helical" evidence="1">
    <location>
        <begin position="160"/>
        <end position="179"/>
    </location>
</feature>
<feature type="non-terminal residue" evidence="3">
    <location>
        <position position="957"/>
    </location>
</feature>
<evidence type="ECO:0000256" key="1">
    <source>
        <dbReference type="SAM" id="Phobius"/>
    </source>
</evidence>
<dbReference type="SMART" id="SM00304">
    <property type="entry name" value="HAMP"/>
    <property type="match status" value="5"/>
</dbReference>
<dbReference type="EMBL" id="JAXARY010000045">
    <property type="protein sequence ID" value="MDX8130421.1"/>
    <property type="molecule type" value="Genomic_DNA"/>
</dbReference>
<dbReference type="CDD" id="cd00130">
    <property type="entry name" value="PAS"/>
    <property type="match status" value="1"/>
</dbReference>
<protein>
    <submittedName>
        <fullName evidence="3">PAS domain S-box protein</fullName>
    </submittedName>
</protein>
<keyword evidence="4" id="KW-1185">Reference proteome</keyword>
<accession>A0ABU4UMP1</accession>
<keyword evidence="1" id="KW-0472">Membrane</keyword>